<feature type="transmembrane region" description="Helical" evidence="9">
    <location>
        <begin position="394"/>
        <end position="412"/>
    </location>
</feature>
<dbReference type="PANTHER" id="PTHR33908">
    <property type="entry name" value="MANNOSYLTRANSFERASE YKCB-RELATED"/>
    <property type="match status" value="1"/>
</dbReference>
<feature type="transmembrane region" description="Helical" evidence="9">
    <location>
        <begin position="173"/>
        <end position="190"/>
    </location>
</feature>
<dbReference type="EMBL" id="JBFAKC010000003">
    <property type="protein sequence ID" value="MEV0707677.1"/>
    <property type="molecule type" value="Genomic_DNA"/>
</dbReference>
<dbReference type="PANTHER" id="PTHR33908:SF3">
    <property type="entry name" value="UNDECAPRENYL PHOSPHATE-ALPHA-4-AMINO-4-DEOXY-L-ARABINOSE ARABINOSYL TRANSFERASE"/>
    <property type="match status" value="1"/>
</dbReference>
<feature type="transmembrane region" description="Helical" evidence="9">
    <location>
        <begin position="119"/>
        <end position="140"/>
    </location>
</feature>
<dbReference type="Pfam" id="PF24878">
    <property type="entry name" value="YkcB_C"/>
    <property type="match status" value="1"/>
</dbReference>
<feature type="transmembrane region" description="Helical" evidence="9">
    <location>
        <begin position="424"/>
        <end position="443"/>
    </location>
</feature>
<feature type="transmembrane region" description="Helical" evidence="9">
    <location>
        <begin position="223"/>
        <end position="242"/>
    </location>
</feature>
<keyword evidence="13" id="KW-1185">Reference proteome</keyword>
<accession>A0ABV3FQH1</accession>
<dbReference type="InterPro" id="IPR056785">
    <property type="entry name" value="YkcA/B-like_C"/>
</dbReference>
<evidence type="ECO:0000256" key="9">
    <source>
        <dbReference type="SAM" id="Phobius"/>
    </source>
</evidence>
<feature type="transmembrane region" description="Helical" evidence="9">
    <location>
        <begin position="197"/>
        <end position="217"/>
    </location>
</feature>
<comment type="caution">
    <text evidence="12">The sequence shown here is derived from an EMBL/GenBank/DDBJ whole genome shotgun (WGS) entry which is preliminary data.</text>
</comment>
<evidence type="ECO:0000256" key="8">
    <source>
        <dbReference type="SAM" id="MobiDB-lite"/>
    </source>
</evidence>
<feature type="compositionally biased region" description="Low complexity" evidence="8">
    <location>
        <begin position="582"/>
        <end position="612"/>
    </location>
</feature>
<feature type="transmembrane region" description="Helical" evidence="9">
    <location>
        <begin position="369"/>
        <end position="388"/>
    </location>
</feature>
<protein>
    <submittedName>
        <fullName evidence="12">Glycosyltransferase family 39 protein</fullName>
        <ecNumber evidence="12">2.4.-.-</ecNumber>
    </submittedName>
</protein>
<evidence type="ECO:0000313" key="12">
    <source>
        <dbReference type="EMBL" id="MEV0707677.1"/>
    </source>
</evidence>
<evidence type="ECO:0000256" key="7">
    <source>
        <dbReference type="ARBA" id="ARBA00023136"/>
    </source>
</evidence>
<feature type="transmembrane region" description="Helical" evidence="9">
    <location>
        <begin position="249"/>
        <end position="267"/>
    </location>
</feature>
<evidence type="ECO:0000256" key="4">
    <source>
        <dbReference type="ARBA" id="ARBA00022679"/>
    </source>
</evidence>
<evidence type="ECO:0000259" key="11">
    <source>
        <dbReference type="Pfam" id="PF24878"/>
    </source>
</evidence>
<evidence type="ECO:0000256" key="5">
    <source>
        <dbReference type="ARBA" id="ARBA00022692"/>
    </source>
</evidence>
<keyword evidence="2" id="KW-1003">Cell membrane</keyword>
<feature type="transmembrane region" description="Helical" evidence="9">
    <location>
        <begin position="147"/>
        <end position="167"/>
    </location>
</feature>
<gene>
    <name evidence="12" type="ORF">AB0I48_08950</name>
</gene>
<comment type="subcellular location">
    <subcellularLocation>
        <location evidence="1">Cell membrane</location>
        <topology evidence="1">Multi-pass membrane protein</topology>
    </subcellularLocation>
</comment>
<evidence type="ECO:0000256" key="3">
    <source>
        <dbReference type="ARBA" id="ARBA00022676"/>
    </source>
</evidence>
<feature type="region of interest" description="Disordered" evidence="8">
    <location>
        <begin position="504"/>
        <end position="651"/>
    </location>
</feature>
<keyword evidence="4 12" id="KW-0808">Transferase</keyword>
<feature type="transmembrane region" description="Helical" evidence="9">
    <location>
        <begin position="340"/>
        <end position="357"/>
    </location>
</feature>
<feature type="region of interest" description="Disordered" evidence="8">
    <location>
        <begin position="713"/>
        <end position="733"/>
    </location>
</feature>
<reference evidence="12 13" key="1">
    <citation type="submission" date="2024-06" db="EMBL/GenBank/DDBJ databases">
        <title>The Natural Products Discovery Center: Release of the First 8490 Sequenced Strains for Exploring Actinobacteria Biosynthetic Diversity.</title>
        <authorList>
            <person name="Kalkreuter E."/>
            <person name="Kautsar S.A."/>
            <person name="Yang D."/>
            <person name="Bader C.D."/>
            <person name="Teijaro C.N."/>
            <person name="Fluegel L."/>
            <person name="Davis C.M."/>
            <person name="Simpson J.R."/>
            <person name="Lauterbach L."/>
            <person name="Steele A.D."/>
            <person name="Gui C."/>
            <person name="Meng S."/>
            <person name="Li G."/>
            <person name="Viehrig K."/>
            <person name="Ye F."/>
            <person name="Su P."/>
            <person name="Kiefer A.F."/>
            <person name="Nichols A."/>
            <person name="Cepeda A.J."/>
            <person name="Yan W."/>
            <person name="Fan B."/>
            <person name="Jiang Y."/>
            <person name="Adhikari A."/>
            <person name="Zheng C.-J."/>
            <person name="Schuster L."/>
            <person name="Cowan T.M."/>
            <person name="Smanski M.J."/>
            <person name="Chevrette M.G."/>
            <person name="De Carvalho L.P.S."/>
            <person name="Shen B."/>
        </authorList>
    </citation>
    <scope>NUCLEOTIDE SEQUENCE [LARGE SCALE GENOMIC DNA]</scope>
    <source>
        <strain evidence="12 13">NPDC050403</strain>
    </source>
</reference>
<evidence type="ECO:0000256" key="6">
    <source>
        <dbReference type="ARBA" id="ARBA00022989"/>
    </source>
</evidence>
<dbReference type="RefSeq" id="WP_357781608.1">
    <property type="nucleotide sequence ID" value="NZ_JBFAKC010000003.1"/>
</dbReference>
<dbReference type="InterPro" id="IPR038731">
    <property type="entry name" value="RgtA/B/C-like"/>
</dbReference>
<evidence type="ECO:0000313" key="13">
    <source>
        <dbReference type="Proteomes" id="UP001551695"/>
    </source>
</evidence>
<feature type="domain" description="Glycosyltransferase RgtA/B/C/D-like" evidence="10">
    <location>
        <begin position="98"/>
        <end position="259"/>
    </location>
</feature>
<evidence type="ECO:0000256" key="1">
    <source>
        <dbReference type="ARBA" id="ARBA00004651"/>
    </source>
</evidence>
<feature type="transmembrane region" description="Helical" evidence="9">
    <location>
        <begin position="476"/>
        <end position="499"/>
    </location>
</feature>
<proteinExistence type="predicted"/>
<dbReference type="EC" id="2.4.-.-" evidence="12"/>
<dbReference type="InterPro" id="IPR050297">
    <property type="entry name" value="LipidA_mod_glycosyltrf_83"/>
</dbReference>
<feature type="compositionally biased region" description="Gly residues" evidence="8">
    <location>
        <begin position="537"/>
        <end position="562"/>
    </location>
</feature>
<feature type="transmembrane region" description="Helical" evidence="9">
    <location>
        <begin position="449"/>
        <end position="469"/>
    </location>
</feature>
<evidence type="ECO:0000256" key="2">
    <source>
        <dbReference type="ARBA" id="ARBA00022475"/>
    </source>
</evidence>
<organism evidence="12 13">
    <name type="scientific">Nocardia aurea</name>
    <dbReference type="NCBI Taxonomy" id="2144174"/>
    <lineage>
        <taxon>Bacteria</taxon>
        <taxon>Bacillati</taxon>
        <taxon>Actinomycetota</taxon>
        <taxon>Actinomycetes</taxon>
        <taxon>Mycobacteriales</taxon>
        <taxon>Nocardiaceae</taxon>
        <taxon>Nocardia</taxon>
    </lineage>
</organism>
<feature type="domain" description="Putative mannosyltransferase YkcA/B-like C-terminal" evidence="11">
    <location>
        <begin position="656"/>
        <end position="742"/>
    </location>
</feature>
<keyword evidence="7 9" id="KW-0472">Membrane</keyword>
<feature type="compositionally biased region" description="Pro residues" evidence="8">
    <location>
        <begin position="631"/>
        <end position="642"/>
    </location>
</feature>
<keyword evidence="3 12" id="KW-0328">Glycosyltransferase</keyword>
<evidence type="ECO:0000259" key="10">
    <source>
        <dbReference type="Pfam" id="PF13231"/>
    </source>
</evidence>
<dbReference type="Proteomes" id="UP001551695">
    <property type="component" value="Unassembled WGS sequence"/>
</dbReference>
<sequence>MTATASAPAAARPRPARWADTRPRTWTDRLIFGPITQPRWARPGVFTLLGATALLYLWNLTVSGWGNEYYAAAAQAGARSWRALLFGSHDAGNAITVDKPPAALWLMGLSGRLFGFGEFSVLVPQALLGVGSVALLYAAVRRWAGPGAGLIAGAALAATPVAALMFRYDNPDALLTFTLVAAAYCTVRAVDADGTRWWSGSTGWLVLAAVGVGVGFLTKMLQAFLVLPAFGLVFLVAAAGGFGSRVGKLVTALVALIVAGGWYVLLVELWPARDRPYIGGSTNNSLWELTLGYNGLGRLLGGHGNPGGQSAPAAGARMGGAFGGDTGITRLLRDLMATEVSWLLPAALIGLVAGLWTTHRAPRTDRARAALILWGGWVLGTGLVFSYMSGVIHPYYTVALAPGVAALAAVSVTRLWELRAAVSARMILAVMIVVTGVWAFVLLDRTPEWLPWLRWSIVIGAIVAAVGLLPRTRRAVLPAIFAAVGLIAGFAGTASYTVVTTTHPHSGGIPASGPRGDALAGGPPPGGSPSPGARGDTMGGPPSGGSPGPGAGGDVPSGGGPDTGARGEAPSGGSPDTGPSRDAPSGGAPPDGSPTAGQGRAGEPAADAPPAGQRMSREANPGPAAAATGGPPGPGPDGPPGIGPDTELEAMVRACDRRWSAATIGSFGASGLELRSGASVMAIGGFSGRDDAPTLEEFRAHVAAGDIGYFVTARRSGPRPPRPGGEREKSTGQQIEEWVSAHYTPRTIGDATVYDLTAPTP</sequence>
<name>A0ABV3FQH1_9NOCA</name>
<feature type="transmembrane region" description="Helical" evidence="9">
    <location>
        <begin position="40"/>
        <end position="58"/>
    </location>
</feature>
<dbReference type="GO" id="GO:0016757">
    <property type="term" value="F:glycosyltransferase activity"/>
    <property type="evidence" value="ECO:0007669"/>
    <property type="project" value="UniProtKB-KW"/>
</dbReference>
<keyword evidence="5 9" id="KW-0812">Transmembrane</keyword>
<keyword evidence="6 9" id="KW-1133">Transmembrane helix</keyword>
<dbReference type="Pfam" id="PF13231">
    <property type="entry name" value="PMT_2"/>
    <property type="match status" value="1"/>
</dbReference>